<dbReference type="Gene3D" id="1.10.3210.10">
    <property type="entry name" value="Hypothetical protein af1432"/>
    <property type="match status" value="1"/>
</dbReference>
<evidence type="ECO:0000313" key="2">
    <source>
        <dbReference type="EMBL" id="CEO89611.1"/>
    </source>
</evidence>
<reference evidence="3" key="1">
    <citation type="submission" date="2015-01" db="EMBL/GenBank/DDBJ databases">
        <authorList>
            <person name="Manzoor Shahid"/>
            <person name="Zubair Saima"/>
        </authorList>
    </citation>
    <scope>NUCLEOTIDE SEQUENCE [LARGE SCALE GENOMIC DNA]</scope>
    <source>
        <strain evidence="3">Sp3</strain>
    </source>
</reference>
<proteinExistence type="predicted"/>
<dbReference type="EMBL" id="CDRZ01000250">
    <property type="protein sequence ID" value="CEO89611.1"/>
    <property type="molecule type" value="Genomic_DNA"/>
</dbReference>
<dbReference type="Proteomes" id="UP000046155">
    <property type="component" value="Unassembled WGS sequence"/>
</dbReference>
<dbReference type="InterPro" id="IPR006674">
    <property type="entry name" value="HD_domain"/>
</dbReference>
<sequence length="223" mass="24986">MQENYVTLEDIKENPIVKTLISVGNENLEVMGFTEHGFRHISLVSSIAYNVLRLLGFSEREAELAGIAGYMHDIGNSVNRSGHHLSGAILAYYILDDLEMCPDELFTVVAAIGNHDEQTGQPVNSVAAALILADKSDVHRTRVRSDKSIGVDIHDRVNYAVERSFLRVDAEDKHISLELDIDPRISPVMDYFEIFLSRMFMCRRAAEFLGCTFALEINGKKLV</sequence>
<dbReference type="SUPFAM" id="SSF109604">
    <property type="entry name" value="HD-domain/PDEase-like"/>
    <property type="match status" value="1"/>
</dbReference>
<name>A0A0B7MNQ8_9FIRM</name>
<evidence type="ECO:0000313" key="3">
    <source>
        <dbReference type="Proteomes" id="UP000046155"/>
    </source>
</evidence>
<dbReference type="CDD" id="cd00077">
    <property type="entry name" value="HDc"/>
    <property type="match status" value="1"/>
</dbReference>
<dbReference type="RefSeq" id="WP_044665503.1">
    <property type="nucleotide sequence ID" value="NZ_CDRZ01000250.1"/>
</dbReference>
<dbReference type="AlphaFoldDB" id="A0A0B7MNQ8"/>
<keyword evidence="3" id="KW-1185">Reference proteome</keyword>
<protein>
    <submittedName>
        <fullName evidence="2">Metal dependent phosphohydrolase</fullName>
    </submittedName>
</protein>
<evidence type="ECO:0000259" key="1">
    <source>
        <dbReference type="Pfam" id="PF01966"/>
    </source>
</evidence>
<dbReference type="InterPro" id="IPR003607">
    <property type="entry name" value="HD/PDEase_dom"/>
</dbReference>
<gene>
    <name evidence="2" type="ORF">SSCH_520072</name>
</gene>
<feature type="domain" description="HD" evidence="1">
    <location>
        <begin position="38"/>
        <end position="135"/>
    </location>
</feature>
<organism evidence="2 3">
    <name type="scientific">Syntrophaceticus schinkii</name>
    <dbReference type="NCBI Taxonomy" id="499207"/>
    <lineage>
        <taxon>Bacteria</taxon>
        <taxon>Bacillati</taxon>
        <taxon>Bacillota</taxon>
        <taxon>Clostridia</taxon>
        <taxon>Thermoanaerobacterales</taxon>
        <taxon>Thermoanaerobacterales Family III. Incertae Sedis</taxon>
        <taxon>Syntrophaceticus</taxon>
    </lineage>
</organism>
<accession>A0A0B7MNQ8</accession>
<keyword evidence="2" id="KW-0378">Hydrolase</keyword>
<dbReference type="GO" id="GO:0016787">
    <property type="term" value="F:hydrolase activity"/>
    <property type="evidence" value="ECO:0007669"/>
    <property type="project" value="UniProtKB-KW"/>
</dbReference>
<dbReference type="Pfam" id="PF01966">
    <property type="entry name" value="HD"/>
    <property type="match status" value="1"/>
</dbReference>